<evidence type="ECO:0000313" key="4">
    <source>
        <dbReference type="Proteomes" id="UP000542674"/>
    </source>
</evidence>
<accession>A0A7W7T5I5</accession>
<feature type="region of interest" description="Disordered" evidence="1">
    <location>
        <begin position="1"/>
        <end position="32"/>
    </location>
</feature>
<evidence type="ECO:0000256" key="2">
    <source>
        <dbReference type="SAM" id="Phobius"/>
    </source>
</evidence>
<comment type="caution">
    <text evidence="3">The sequence shown here is derived from an EMBL/GenBank/DDBJ whole genome shotgun (WGS) entry which is preliminary data.</text>
</comment>
<feature type="compositionally biased region" description="Basic and acidic residues" evidence="1">
    <location>
        <begin position="1"/>
        <end position="21"/>
    </location>
</feature>
<feature type="transmembrane region" description="Helical" evidence="2">
    <location>
        <begin position="40"/>
        <end position="66"/>
    </location>
</feature>
<keyword evidence="4" id="KW-1185">Reference proteome</keyword>
<proteinExistence type="predicted"/>
<dbReference type="EMBL" id="JACHJS010000001">
    <property type="protein sequence ID" value="MBB4966936.1"/>
    <property type="molecule type" value="Genomic_DNA"/>
</dbReference>
<dbReference type="Pfam" id="PF19545">
    <property type="entry name" value="DUF6069"/>
    <property type="match status" value="1"/>
</dbReference>
<dbReference type="AlphaFoldDB" id="A0A7W7T5I5"/>
<evidence type="ECO:0000256" key="1">
    <source>
        <dbReference type="SAM" id="MobiDB-lite"/>
    </source>
</evidence>
<gene>
    <name evidence="3" type="ORF">F4559_004295</name>
</gene>
<keyword evidence="2" id="KW-0472">Membrane</keyword>
<evidence type="ECO:0000313" key="3">
    <source>
        <dbReference type="EMBL" id="MBB4966936.1"/>
    </source>
</evidence>
<dbReference type="InterPro" id="IPR045713">
    <property type="entry name" value="DUF6069"/>
</dbReference>
<keyword evidence="2" id="KW-1133">Transmembrane helix</keyword>
<feature type="transmembrane region" description="Helical" evidence="2">
    <location>
        <begin position="114"/>
        <end position="135"/>
    </location>
</feature>
<sequence length="169" mass="17604">MTPRQDGDEPRRVEPTGRFELESPAEDTGRTPSNRYSAGLLWAGGAATAFVAGLLAVVGILAARGLLDIAVLAPKEDGAWGGADTLTYTLVVAGGALAATGLLQLLLSTTPDAVHFFTWIVLLLTAITAVLPLSLEVDTGSRVATATLNVLIGITIAVSLRDVARRSRR</sequence>
<feature type="transmembrane region" description="Helical" evidence="2">
    <location>
        <begin position="141"/>
        <end position="160"/>
    </location>
</feature>
<name>A0A7W7T5I5_9PSEU</name>
<feature type="transmembrane region" description="Helical" evidence="2">
    <location>
        <begin position="86"/>
        <end position="107"/>
    </location>
</feature>
<dbReference type="RefSeq" id="WP_312865745.1">
    <property type="nucleotide sequence ID" value="NZ_BAABAI010000037.1"/>
</dbReference>
<organism evidence="3 4">
    <name type="scientific">Saccharothrix violaceirubra</name>
    <dbReference type="NCBI Taxonomy" id="413306"/>
    <lineage>
        <taxon>Bacteria</taxon>
        <taxon>Bacillati</taxon>
        <taxon>Actinomycetota</taxon>
        <taxon>Actinomycetes</taxon>
        <taxon>Pseudonocardiales</taxon>
        <taxon>Pseudonocardiaceae</taxon>
        <taxon>Saccharothrix</taxon>
    </lineage>
</organism>
<protein>
    <submittedName>
        <fullName evidence="3">Uncharacterized protein</fullName>
    </submittedName>
</protein>
<reference evidence="3 4" key="1">
    <citation type="submission" date="2020-08" db="EMBL/GenBank/DDBJ databases">
        <title>Sequencing the genomes of 1000 actinobacteria strains.</title>
        <authorList>
            <person name="Klenk H.-P."/>
        </authorList>
    </citation>
    <scope>NUCLEOTIDE SEQUENCE [LARGE SCALE GENOMIC DNA]</scope>
    <source>
        <strain evidence="3 4">DSM 45084</strain>
    </source>
</reference>
<dbReference type="Proteomes" id="UP000542674">
    <property type="component" value="Unassembled WGS sequence"/>
</dbReference>
<keyword evidence="2" id="KW-0812">Transmembrane</keyword>